<keyword evidence="1" id="KW-1133">Transmembrane helix</keyword>
<sequence length="405" mass="43331">MKRSSSLPRYLILLIDLLIVAVLIYLAPGFVDALSLWLQPRPTSSGENTVVARVVAILEEGTVAEMGAVRPYQILQVEPLSEPWSGQHFILDYGRTALSAPGVSLAVGDRVLVGLTQTADGRWQAYFVDFVRTRALIWLLGLFVLASILLSGWKGVRSMASMLFSFAVIVFFILPQILAGANPVAVSTAGAFVILAVTLYVVYGWTLKTHAAVLGVLLALGLTGGLAYLFIRLTHLTGFGSEEAMFLSQQAMGTVDLRGLVLSGILIGALGVLDDLVITQASAVFELHLANPSLPFGRLYRQSMRIGQDHVAATVNTLVLAYTGAALPLLLLVTQAGESFGTFINREFVTEEIVRTLVGSLGLIAAVPITTGLACLIALQHGRLGRLRPLLGPLTLGDGHGHHHH</sequence>
<dbReference type="AlphaFoldDB" id="A0A540V9U5"/>
<dbReference type="InParanoid" id="A0A540V9U5"/>
<evidence type="ECO:0000313" key="2">
    <source>
        <dbReference type="EMBL" id="TQE93501.1"/>
    </source>
</evidence>
<keyword evidence="3" id="KW-1185">Reference proteome</keyword>
<feature type="transmembrane region" description="Helical" evidence="1">
    <location>
        <begin position="251"/>
        <end position="273"/>
    </location>
</feature>
<dbReference type="PANTHER" id="PTHR41771">
    <property type="entry name" value="MEMBRANE PROTEIN-RELATED"/>
    <property type="match status" value="1"/>
</dbReference>
<feature type="transmembrane region" description="Helical" evidence="1">
    <location>
        <begin position="212"/>
        <end position="231"/>
    </location>
</feature>
<evidence type="ECO:0000256" key="1">
    <source>
        <dbReference type="SAM" id="Phobius"/>
    </source>
</evidence>
<dbReference type="Pfam" id="PF07907">
    <property type="entry name" value="YibE_F"/>
    <property type="match status" value="1"/>
</dbReference>
<evidence type="ECO:0000313" key="3">
    <source>
        <dbReference type="Proteomes" id="UP000317371"/>
    </source>
</evidence>
<dbReference type="OrthoDB" id="5753718at2"/>
<reference evidence="2 3" key="1">
    <citation type="submission" date="2019-06" db="EMBL/GenBank/DDBJ databases">
        <title>Genome sequence of Litorilinea aerophila BAA-2444.</title>
        <authorList>
            <person name="Maclea K.S."/>
            <person name="Maurais E.G."/>
            <person name="Iannazzi L.C."/>
        </authorList>
    </citation>
    <scope>NUCLEOTIDE SEQUENCE [LARGE SCALE GENOMIC DNA]</scope>
    <source>
        <strain evidence="2 3">ATCC BAA-2444</strain>
    </source>
</reference>
<proteinExistence type="predicted"/>
<gene>
    <name evidence="2" type="ORF">FKZ61_20885</name>
</gene>
<dbReference type="Proteomes" id="UP000317371">
    <property type="component" value="Unassembled WGS sequence"/>
</dbReference>
<name>A0A540V9U5_9CHLR</name>
<keyword evidence="1" id="KW-0812">Transmembrane</keyword>
<feature type="transmembrane region" description="Helical" evidence="1">
    <location>
        <begin position="135"/>
        <end position="153"/>
    </location>
</feature>
<feature type="transmembrane region" description="Helical" evidence="1">
    <location>
        <begin position="353"/>
        <end position="379"/>
    </location>
</feature>
<feature type="transmembrane region" description="Helical" evidence="1">
    <location>
        <begin position="184"/>
        <end position="205"/>
    </location>
</feature>
<feature type="transmembrane region" description="Helical" evidence="1">
    <location>
        <begin position="12"/>
        <end position="31"/>
    </location>
</feature>
<protein>
    <submittedName>
        <fullName evidence="2">YibE/F family protein</fullName>
    </submittedName>
</protein>
<feature type="transmembrane region" description="Helical" evidence="1">
    <location>
        <begin position="160"/>
        <end position="178"/>
    </location>
</feature>
<organism evidence="2 3">
    <name type="scientific">Litorilinea aerophila</name>
    <dbReference type="NCBI Taxonomy" id="1204385"/>
    <lineage>
        <taxon>Bacteria</taxon>
        <taxon>Bacillati</taxon>
        <taxon>Chloroflexota</taxon>
        <taxon>Caldilineae</taxon>
        <taxon>Caldilineales</taxon>
        <taxon>Caldilineaceae</taxon>
        <taxon>Litorilinea</taxon>
    </lineage>
</organism>
<dbReference type="InterPro" id="IPR012507">
    <property type="entry name" value="YibE_F"/>
</dbReference>
<dbReference type="EMBL" id="VIGC01000038">
    <property type="protein sequence ID" value="TQE93501.1"/>
    <property type="molecule type" value="Genomic_DNA"/>
</dbReference>
<accession>A0A540V9U5</accession>
<feature type="transmembrane region" description="Helical" evidence="1">
    <location>
        <begin position="311"/>
        <end position="333"/>
    </location>
</feature>
<dbReference type="RefSeq" id="WP_141612109.1">
    <property type="nucleotide sequence ID" value="NZ_VIGC02000038.1"/>
</dbReference>
<keyword evidence="1" id="KW-0472">Membrane</keyword>
<dbReference type="PANTHER" id="PTHR41771:SF1">
    <property type="entry name" value="MEMBRANE PROTEIN"/>
    <property type="match status" value="1"/>
</dbReference>
<comment type="caution">
    <text evidence="2">The sequence shown here is derived from an EMBL/GenBank/DDBJ whole genome shotgun (WGS) entry which is preliminary data.</text>
</comment>